<dbReference type="AlphaFoldDB" id="A0A8J3DI90"/>
<evidence type="ECO:0000313" key="2">
    <source>
        <dbReference type="Proteomes" id="UP000642829"/>
    </source>
</evidence>
<reference evidence="1" key="2">
    <citation type="submission" date="2020-09" db="EMBL/GenBank/DDBJ databases">
        <authorList>
            <person name="Sun Q."/>
            <person name="Kim S."/>
        </authorList>
    </citation>
    <scope>NUCLEOTIDE SEQUENCE</scope>
    <source>
        <strain evidence="1">KCTC 12870</strain>
    </source>
</reference>
<proteinExistence type="predicted"/>
<protein>
    <submittedName>
        <fullName evidence="1">Uncharacterized protein</fullName>
    </submittedName>
</protein>
<dbReference type="Proteomes" id="UP000642829">
    <property type="component" value="Unassembled WGS sequence"/>
</dbReference>
<evidence type="ECO:0000313" key="1">
    <source>
        <dbReference type="EMBL" id="GHC10556.1"/>
    </source>
</evidence>
<keyword evidence="2" id="KW-1185">Reference proteome</keyword>
<dbReference type="EMBL" id="BMXG01000023">
    <property type="protein sequence ID" value="GHC10556.1"/>
    <property type="molecule type" value="Genomic_DNA"/>
</dbReference>
<gene>
    <name evidence="1" type="ORF">GCM10007047_29920</name>
</gene>
<sequence>MRLRYHQQHVKGANIYLALFSVISENSVIMDYVEDAITIHDPVSDRLWTIPRERVTSLMADVSERWVANVIVPETVCRAMIPLPFLEPIATEKGYVLSLCAIFMRHAAPQWAPLVMGPASRNCALRIACRDTRTGQPAIWVNHRYSESILVTALAKLGFPEVRPNLKVDFARDADGQTVLFDTRDGEIQLQLKENAQREPGQAFATTQEFEDYFTAGVRSYGPGREPRTATMVDLHKNSDNHFAPMPQFAGVLTTAQGAWPVDSVYRTVNGLYEWRYEGDVAY</sequence>
<name>A0A8J3DI90_9BACT</name>
<accession>A0A8J3DI90</accession>
<reference evidence="1" key="1">
    <citation type="journal article" date="2014" name="Int. J. Syst. Evol. Microbiol.">
        <title>Complete genome sequence of Corynebacterium casei LMG S-19264T (=DSM 44701T), isolated from a smear-ripened cheese.</title>
        <authorList>
            <consortium name="US DOE Joint Genome Institute (JGI-PGF)"/>
            <person name="Walter F."/>
            <person name="Albersmeier A."/>
            <person name="Kalinowski J."/>
            <person name="Ruckert C."/>
        </authorList>
    </citation>
    <scope>NUCLEOTIDE SEQUENCE</scope>
    <source>
        <strain evidence="1">KCTC 12870</strain>
    </source>
</reference>
<organism evidence="1 2">
    <name type="scientific">Cerasicoccus arenae</name>
    <dbReference type="NCBI Taxonomy" id="424488"/>
    <lineage>
        <taxon>Bacteria</taxon>
        <taxon>Pseudomonadati</taxon>
        <taxon>Verrucomicrobiota</taxon>
        <taxon>Opitutia</taxon>
        <taxon>Puniceicoccales</taxon>
        <taxon>Cerasicoccaceae</taxon>
        <taxon>Cerasicoccus</taxon>
    </lineage>
</organism>
<comment type="caution">
    <text evidence="1">The sequence shown here is derived from an EMBL/GenBank/DDBJ whole genome shotgun (WGS) entry which is preliminary data.</text>
</comment>